<dbReference type="SUPFAM" id="SSF88723">
    <property type="entry name" value="PIN domain-like"/>
    <property type="match status" value="1"/>
</dbReference>
<organism evidence="2 3">
    <name type="scientific">Saccharolobus islandicus (strain Y.G.57.14 / Yellowstone #1)</name>
    <name type="common">Sulfolobus islandicus</name>
    <dbReference type="NCBI Taxonomy" id="439386"/>
    <lineage>
        <taxon>Archaea</taxon>
        <taxon>Thermoproteota</taxon>
        <taxon>Thermoprotei</taxon>
        <taxon>Sulfolobales</taxon>
        <taxon>Sulfolobaceae</taxon>
        <taxon>Saccharolobus</taxon>
    </lineage>
</organism>
<protein>
    <recommendedName>
        <fullName evidence="1">PIN domain-containing protein</fullName>
    </recommendedName>
</protein>
<gene>
    <name evidence="2" type="ordered locus">YG5714_0590</name>
</gene>
<feature type="domain" description="PIN" evidence="1">
    <location>
        <begin position="5"/>
        <end position="92"/>
    </location>
</feature>
<dbReference type="AlphaFoldDB" id="C3NBA0"/>
<accession>C3NBA0</accession>
<dbReference type="HOGENOM" id="CLU_2353339_0_0_2"/>
<name>C3NBA0_SACI7</name>
<evidence type="ECO:0000313" key="2">
    <source>
        <dbReference type="EMBL" id="ACP44885.1"/>
    </source>
</evidence>
<dbReference type="Gene3D" id="3.40.50.1010">
    <property type="entry name" value="5'-nuclease"/>
    <property type="match status" value="1"/>
</dbReference>
<dbReference type="Pfam" id="PF01850">
    <property type="entry name" value="PIN"/>
    <property type="match status" value="1"/>
</dbReference>
<sequence>MDKLLLDTSYFIAYLNNNDVNHEKALKLSEKIKEYEAVITDYIFDELITFLIYHVNKNYAVKVAKLILEKVKEGELNIFLVDWEVFVNALNYLVAF</sequence>
<reference evidence="2 3" key="1">
    <citation type="journal article" date="2009" name="Proc. Natl. Acad. Sci. U.S.A.">
        <title>Biogeography of the Sulfolobus islandicus pan-genome.</title>
        <authorList>
            <person name="Reno M.L."/>
            <person name="Held N.L."/>
            <person name="Fields C.J."/>
            <person name="Burke P.V."/>
            <person name="Whitaker R.J."/>
        </authorList>
    </citation>
    <scope>NUCLEOTIDE SEQUENCE [LARGE SCALE GENOMIC DNA]</scope>
    <source>
        <strain evidence="3">Y.G.57.14 / Yellowstone #1</strain>
    </source>
</reference>
<evidence type="ECO:0000259" key="1">
    <source>
        <dbReference type="Pfam" id="PF01850"/>
    </source>
</evidence>
<dbReference type="InterPro" id="IPR029060">
    <property type="entry name" value="PIN-like_dom_sf"/>
</dbReference>
<proteinExistence type="predicted"/>
<evidence type="ECO:0000313" key="3">
    <source>
        <dbReference type="Proteomes" id="UP000002308"/>
    </source>
</evidence>
<dbReference type="RefSeq" id="WP_012715717.1">
    <property type="nucleotide sequence ID" value="NC_012622.1"/>
</dbReference>
<dbReference type="EMBL" id="CP001403">
    <property type="protein sequence ID" value="ACP44885.1"/>
    <property type="molecule type" value="Genomic_DNA"/>
</dbReference>
<dbReference type="InterPro" id="IPR002716">
    <property type="entry name" value="PIN_dom"/>
</dbReference>
<dbReference type="GeneID" id="7807369"/>
<dbReference type="Proteomes" id="UP000002308">
    <property type="component" value="Chromosome"/>
</dbReference>
<dbReference type="KEGG" id="siy:YG5714_0590"/>